<sequence length="597" mass="66870">MMAFLVCCFMIFAIYFVCKNASHFCSMGFATLWRCRCSGSTMNYNVNEQLEDGQIPDFSSQLQRDSSNLLQGNIFSGEENPTPGSMPSHTITSGIDIDNNINSDFMNRGLIPPGNEGHDMNSQGKDLTCQSNFNPILDTRDSGLTSLPGTEVQDTSNFQHQHPTTGRDFIQSNSLNSIGFRATNTLPSKRFSKSQQQQHSELRTYQNQQPGLASSISPDMVQDIIKGLTPTLELLVANKQLDVELLGETTNRSRSAKRREVQRAKKRTVSPSSLQYVSPDRASSPKRARSDHPYSEVDSPVTSPAHMRRDSNNPEDSDSSNSDNDHDLICWKNCVKLIKNAFPSHFKTTTDYNTETQTENRPLGLQTLGKKSTSSDTTKGLPIGPSVLQNFANINQELANKKNMNDTNFLLRPKRSFTSLKEDEHFYKKSILNGTTKELVPHSMKLSDLASTSYQLPAKHHKLLEESARAPLRHLSHTEWILGTTGKIIAENFPENEDLVNLITTASTMVNKATRDTISNVTNVILTQRDRVSSKFRKSDAEALRNLPIDTKFLFPEEDLKNICEGSDKSKTSKALQDLASNWKNRKQNYDKSSNNN</sequence>
<dbReference type="Proteomes" id="UP000749559">
    <property type="component" value="Unassembled WGS sequence"/>
</dbReference>
<dbReference type="AlphaFoldDB" id="A0A8J1U0M1"/>
<gene>
    <name evidence="3" type="ORF">OFUS_LOCUS12499</name>
</gene>
<proteinExistence type="predicted"/>
<keyword evidence="4" id="KW-1185">Reference proteome</keyword>
<feature type="chain" id="PRO_5043377889" evidence="2">
    <location>
        <begin position="22"/>
        <end position="597"/>
    </location>
</feature>
<accession>A0A8J1U0M1</accession>
<dbReference type="EMBL" id="CAIIXF020000006">
    <property type="protein sequence ID" value="CAH1786644.1"/>
    <property type="molecule type" value="Genomic_DNA"/>
</dbReference>
<feature type="region of interest" description="Disordered" evidence="1">
    <location>
        <begin position="251"/>
        <end position="324"/>
    </location>
</feature>
<evidence type="ECO:0000313" key="3">
    <source>
        <dbReference type="EMBL" id="CAH1786644.1"/>
    </source>
</evidence>
<protein>
    <submittedName>
        <fullName evidence="3">Uncharacterized protein</fullName>
    </submittedName>
</protein>
<evidence type="ECO:0000256" key="1">
    <source>
        <dbReference type="SAM" id="MobiDB-lite"/>
    </source>
</evidence>
<feature type="signal peptide" evidence="2">
    <location>
        <begin position="1"/>
        <end position="21"/>
    </location>
</feature>
<feature type="region of interest" description="Disordered" evidence="1">
    <location>
        <begin position="353"/>
        <end position="382"/>
    </location>
</feature>
<feature type="compositionally biased region" description="Polar residues" evidence="1">
    <location>
        <begin position="369"/>
        <end position="378"/>
    </location>
</feature>
<organism evidence="3 4">
    <name type="scientific">Owenia fusiformis</name>
    <name type="common">Polychaete worm</name>
    <dbReference type="NCBI Taxonomy" id="6347"/>
    <lineage>
        <taxon>Eukaryota</taxon>
        <taxon>Metazoa</taxon>
        <taxon>Spiralia</taxon>
        <taxon>Lophotrochozoa</taxon>
        <taxon>Annelida</taxon>
        <taxon>Polychaeta</taxon>
        <taxon>Sedentaria</taxon>
        <taxon>Canalipalpata</taxon>
        <taxon>Sabellida</taxon>
        <taxon>Oweniida</taxon>
        <taxon>Oweniidae</taxon>
        <taxon>Owenia</taxon>
    </lineage>
</organism>
<comment type="caution">
    <text evidence="3">The sequence shown here is derived from an EMBL/GenBank/DDBJ whole genome shotgun (WGS) entry which is preliminary data.</text>
</comment>
<evidence type="ECO:0000256" key="2">
    <source>
        <dbReference type="SAM" id="SignalP"/>
    </source>
</evidence>
<evidence type="ECO:0000313" key="4">
    <source>
        <dbReference type="Proteomes" id="UP000749559"/>
    </source>
</evidence>
<keyword evidence="2" id="KW-0732">Signal</keyword>
<feature type="non-terminal residue" evidence="3">
    <location>
        <position position="597"/>
    </location>
</feature>
<reference evidence="3" key="1">
    <citation type="submission" date="2022-03" db="EMBL/GenBank/DDBJ databases">
        <authorList>
            <person name="Martin C."/>
        </authorList>
    </citation>
    <scope>NUCLEOTIDE SEQUENCE</scope>
</reference>
<name>A0A8J1U0M1_OWEFU</name>